<gene>
    <name evidence="1" type="ORF">NADFUDRAFT_50132</name>
</gene>
<reference evidence="1 2" key="1">
    <citation type="journal article" date="2016" name="Proc. Natl. Acad. Sci. U.S.A.">
        <title>Comparative genomics of biotechnologically important yeasts.</title>
        <authorList>
            <person name="Riley R."/>
            <person name="Haridas S."/>
            <person name="Wolfe K.H."/>
            <person name="Lopes M.R."/>
            <person name="Hittinger C.T."/>
            <person name="Goeker M."/>
            <person name="Salamov A.A."/>
            <person name="Wisecaver J.H."/>
            <person name="Long T.M."/>
            <person name="Calvey C.H."/>
            <person name="Aerts A.L."/>
            <person name="Barry K.W."/>
            <person name="Choi C."/>
            <person name="Clum A."/>
            <person name="Coughlan A.Y."/>
            <person name="Deshpande S."/>
            <person name="Douglass A.P."/>
            <person name="Hanson S.J."/>
            <person name="Klenk H.-P."/>
            <person name="LaButti K.M."/>
            <person name="Lapidus A."/>
            <person name="Lindquist E.A."/>
            <person name="Lipzen A.M."/>
            <person name="Meier-Kolthoff J.P."/>
            <person name="Ohm R.A."/>
            <person name="Otillar R.P."/>
            <person name="Pangilinan J.L."/>
            <person name="Peng Y."/>
            <person name="Rokas A."/>
            <person name="Rosa C.A."/>
            <person name="Scheuner C."/>
            <person name="Sibirny A.A."/>
            <person name="Slot J.C."/>
            <person name="Stielow J.B."/>
            <person name="Sun H."/>
            <person name="Kurtzman C.P."/>
            <person name="Blackwell M."/>
            <person name="Grigoriev I.V."/>
            <person name="Jeffries T.W."/>
        </authorList>
    </citation>
    <scope>NUCLEOTIDE SEQUENCE [LARGE SCALE GENOMIC DNA]</scope>
    <source>
        <strain evidence="1 2">DSM 6958</strain>
    </source>
</reference>
<evidence type="ECO:0000313" key="2">
    <source>
        <dbReference type="Proteomes" id="UP000095009"/>
    </source>
</evidence>
<name>A0A1E3PL91_9ASCO</name>
<proteinExistence type="predicted"/>
<dbReference type="Proteomes" id="UP000095009">
    <property type="component" value="Unassembled WGS sequence"/>
</dbReference>
<organism evidence="1 2">
    <name type="scientific">Nadsonia fulvescens var. elongata DSM 6958</name>
    <dbReference type="NCBI Taxonomy" id="857566"/>
    <lineage>
        <taxon>Eukaryota</taxon>
        <taxon>Fungi</taxon>
        <taxon>Dikarya</taxon>
        <taxon>Ascomycota</taxon>
        <taxon>Saccharomycotina</taxon>
        <taxon>Dipodascomycetes</taxon>
        <taxon>Dipodascales</taxon>
        <taxon>Dipodascales incertae sedis</taxon>
        <taxon>Nadsonia</taxon>
    </lineage>
</organism>
<accession>A0A1E3PL91</accession>
<dbReference type="AlphaFoldDB" id="A0A1E3PL91"/>
<sequence>MVSDTTSSGDDLSFKVVLNYRAGNTNNNKPLTDLSSQGELAFTDRDSLVNTTYDVNSNNMVPTTSSEISHPDLHSDIFKTDLHTLSLKQLTNLLDQVNQHLVKDFIKNGLLDLPMEEESKWKKNADLVANHLILLRFYWKLLQTKRKKAMKLKRLNKKLQST</sequence>
<protein>
    <submittedName>
        <fullName evidence="1">Uncharacterized protein</fullName>
    </submittedName>
</protein>
<keyword evidence="2" id="KW-1185">Reference proteome</keyword>
<evidence type="ECO:0000313" key="1">
    <source>
        <dbReference type="EMBL" id="ODQ66211.1"/>
    </source>
</evidence>
<dbReference type="EMBL" id="KV454408">
    <property type="protein sequence ID" value="ODQ66211.1"/>
    <property type="molecule type" value="Genomic_DNA"/>
</dbReference>